<dbReference type="InterPro" id="IPR025927">
    <property type="entry name" value="Znf_KANL2-like"/>
</dbReference>
<evidence type="ECO:0000256" key="3">
    <source>
        <dbReference type="ARBA" id="ARBA00015508"/>
    </source>
</evidence>
<keyword evidence="5" id="KW-0597">Phosphoprotein</keyword>
<evidence type="ECO:0000256" key="7">
    <source>
        <dbReference type="ARBA" id="ARBA00022853"/>
    </source>
</evidence>
<comment type="function">
    <text evidence="12">Non-catalytic component of the NSL histone acetyltransferase complex, a multiprotein complex that mediates histone H4 acetylation at 'Lys-5'- and 'Lys-8' (H4K5ac and H4K8ac) at transcription start sites and promotes transcription initiation. Required for NSL complex stability and for transcription of intraciliary transport genes in both ciliated and non-ciliated cells by regulating histone H4 acetylation at 'Lys-5'- and 'Lys-12' (H4K5ac and H4K12ac). This is necessary for cilium assembly in ciliated cells and for organization of the microtubule cytoskeleton in non-ciliated cells. Required within the NSL complex to maintain nuclear architecture stability by promoting KAT8-mediated acetylation of lamin LMNA.</text>
</comment>
<dbReference type="GO" id="GO:0005739">
    <property type="term" value="C:mitochondrion"/>
    <property type="evidence" value="ECO:0007669"/>
    <property type="project" value="UniProtKB-SubCell"/>
</dbReference>
<comment type="subcellular location">
    <subcellularLocation>
        <location evidence="2">Mitochondrion</location>
    </subcellularLocation>
    <subcellularLocation>
        <location evidence="1">Nucleus</location>
    </subcellularLocation>
</comment>
<evidence type="ECO:0000256" key="10">
    <source>
        <dbReference type="ARBA" id="ARBA00032947"/>
    </source>
</evidence>
<keyword evidence="4" id="KW-1017">Isopeptide bond</keyword>
<dbReference type="Proteomes" id="UP001161247">
    <property type="component" value="Chromosome 1"/>
</dbReference>
<dbReference type="InterPro" id="IPR026316">
    <property type="entry name" value="NSL2"/>
</dbReference>
<evidence type="ECO:0000256" key="6">
    <source>
        <dbReference type="ARBA" id="ARBA00022843"/>
    </source>
</evidence>
<evidence type="ECO:0000259" key="15">
    <source>
        <dbReference type="Pfam" id="PF13891"/>
    </source>
</evidence>
<proteinExistence type="predicted"/>
<evidence type="ECO:0000256" key="11">
    <source>
        <dbReference type="ARBA" id="ARBA00033378"/>
    </source>
</evidence>
<evidence type="ECO:0000313" key="17">
    <source>
        <dbReference type="Proteomes" id="UP001161247"/>
    </source>
</evidence>
<keyword evidence="9" id="KW-0539">Nucleus</keyword>
<comment type="subunit">
    <text evidence="13">Component of the NSL complex at least composed of KAT8/MOF, KANSL1, KANSL2, KANSL3, MCRS1, PHF20, OGT1/OGT, WDR5 and HCFC1.</text>
</comment>
<evidence type="ECO:0000256" key="1">
    <source>
        <dbReference type="ARBA" id="ARBA00004123"/>
    </source>
</evidence>
<evidence type="ECO:0000256" key="13">
    <source>
        <dbReference type="ARBA" id="ARBA00093543"/>
    </source>
</evidence>
<evidence type="ECO:0000313" key="16">
    <source>
        <dbReference type="EMBL" id="CAI9090815.1"/>
    </source>
</evidence>
<dbReference type="GO" id="GO:0044545">
    <property type="term" value="C:NSL complex"/>
    <property type="evidence" value="ECO:0007669"/>
    <property type="project" value="TreeGrafter"/>
</dbReference>
<keyword evidence="7" id="KW-0156">Chromatin regulator</keyword>
<gene>
    <name evidence="16" type="ORF">OLC1_LOCUS2885</name>
</gene>
<keyword evidence="6" id="KW-0832">Ubl conjugation</keyword>
<keyword evidence="17" id="KW-1185">Reference proteome</keyword>
<dbReference type="GO" id="GO:0005634">
    <property type="term" value="C:nucleus"/>
    <property type="evidence" value="ECO:0007669"/>
    <property type="project" value="UniProtKB-SubCell"/>
</dbReference>
<evidence type="ECO:0000256" key="14">
    <source>
        <dbReference type="SAM" id="MobiDB-lite"/>
    </source>
</evidence>
<protein>
    <recommendedName>
        <fullName evidence="3">KAT8 regulatory NSL complex subunit 2</fullName>
    </recommendedName>
    <alternativeName>
        <fullName evidence="11">NSL complex protein NSL2</fullName>
    </alternativeName>
    <alternativeName>
        <fullName evidence="10">Non-specific lethal 2 homolog</fullName>
    </alternativeName>
</protein>
<organism evidence="16 17">
    <name type="scientific">Oldenlandia corymbosa var. corymbosa</name>
    <dbReference type="NCBI Taxonomy" id="529605"/>
    <lineage>
        <taxon>Eukaryota</taxon>
        <taxon>Viridiplantae</taxon>
        <taxon>Streptophyta</taxon>
        <taxon>Embryophyta</taxon>
        <taxon>Tracheophyta</taxon>
        <taxon>Spermatophyta</taxon>
        <taxon>Magnoliopsida</taxon>
        <taxon>eudicotyledons</taxon>
        <taxon>Gunneridae</taxon>
        <taxon>Pentapetalae</taxon>
        <taxon>asterids</taxon>
        <taxon>lamiids</taxon>
        <taxon>Gentianales</taxon>
        <taxon>Rubiaceae</taxon>
        <taxon>Rubioideae</taxon>
        <taxon>Spermacoceae</taxon>
        <taxon>Hedyotis-Oldenlandia complex</taxon>
        <taxon>Oldenlandia</taxon>
    </lineage>
</organism>
<accession>A0AAV1C5V4</accession>
<dbReference type="GO" id="GO:0006325">
    <property type="term" value="P:chromatin organization"/>
    <property type="evidence" value="ECO:0007669"/>
    <property type="project" value="UniProtKB-KW"/>
</dbReference>
<evidence type="ECO:0000256" key="8">
    <source>
        <dbReference type="ARBA" id="ARBA00023128"/>
    </source>
</evidence>
<evidence type="ECO:0000256" key="4">
    <source>
        <dbReference type="ARBA" id="ARBA00022499"/>
    </source>
</evidence>
<evidence type="ECO:0000256" key="9">
    <source>
        <dbReference type="ARBA" id="ARBA00023242"/>
    </source>
</evidence>
<feature type="region of interest" description="Disordered" evidence="14">
    <location>
        <begin position="1"/>
        <end position="26"/>
    </location>
</feature>
<sequence length="265" mass="29942">MPDQTPLDSNHHPNQRPPASTSAPLPLVMDGLEEDERLSKSEVLTQQEVLKRRVRRLRQLSKIFRELFWSMMEELKYKHREYIWEYGKSPYQEDDEHNNNSSNNNNTIAGVKSENGEASFHENPDTNRIFSNGGANRCGVHGCKSKAMALTKFCQMHILSDAKQKLYKPCNYAIKSSPTGPILCGKPILRSIVPSYCTAHYQKAEKQVGRALKKAGLTVSSTSKLAPKFHVIVAEYVRQIQSKRRVAKKAALENASPKEDDVISC</sequence>
<evidence type="ECO:0000256" key="5">
    <source>
        <dbReference type="ARBA" id="ARBA00022553"/>
    </source>
</evidence>
<dbReference type="EMBL" id="OX459118">
    <property type="protein sequence ID" value="CAI9090815.1"/>
    <property type="molecule type" value="Genomic_DNA"/>
</dbReference>
<dbReference type="PANTHER" id="PTHR13453">
    <property type="entry name" value="KAT8 REGULATORY NSL COMPLEX SUBUNIT 2"/>
    <property type="match status" value="1"/>
</dbReference>
<reference evidence="16" key="1">
    <citation type="submission" date="2023-03" db="EMBL/GenBank/DDBJ databases">
        <authorList>
            <person name="Julca I."/>
        </authorList>
    </citation>
    <scope>NUCLEOTIDE SEQUENCE</scope>
</reference>
<dbReference type="PANTHER" id="PTHR13453:SF1">
    <property type="entry name" value="KAT8 REGULATORY NSL COMPLEX SUBUNIT 2"/>
    <property type="match status" value="1"/>
</dbReference>
<evidence type="ECO:0000256" key="12">
    <source>
        <dbReference type="ARBA" id="ARBA00093359"/>
    </source>
</evidence>
<evidence type="ECO:0000256" key="2">
    <source>
        <dbReference type="ARBA" id="ARBA00004173"/>
    </source>
</evidence>
<feature type="domain" description="KANL2-like probable zinc-finger" evidence="15">
    <location>
        <begin position="139"/>
        <end position="200"/>
    </location>
</feature>
<keyword evidence="8" id="KW-0496">Mitochondrion</keyword>
<dbReference type="Pfam" id="PF13891">
    <property type="entry name" value="zf-C3HC3H_KANSL2"/>
    <property type="match status" value="1"/>
</dbReference>
<dbReference type="AlphaFoldDB" id="A0AAV1C5V4"/>
<name>A0AAV1C5V4_OLDCO</name>